<dbReference type="AlphaFoldDB" id="A0A0K8SPR5"/>
<feature type="transmembrane region" description="Helical" evidence="2">
    <location>
        <begin position="95"/>
        <end position="120"/>
    </location>
</feature>
<organism evidence="3">
    <name type="scientific">Lygus hesperus</name>
    <name type="common">Western plant bug</name>
    <dbReference type="NCBI Taxonomy" id="30085"/>
    <lineage>
        <taxon>Eukaryota</taxon>
        <taxon>Metazoa</taxon>
        <taxon>Ecdysozoa</taxon>
        <taxon>Arthropoda</taxon>
        <taxon>Hexapoda</taxon>
        <taxon>Insecta</taxon>
        <taxon>Pterygota</taxon>
        <taxon>Neoptera</taxon>
        <taxon>Paraneoptera</taxon>
        <taxon>Hemiptera</taxon>
        <taxon>Heteroptera</taxon>
        <taxon>Panheteroptera</taxon>
        <taxon>Cimicomorpha</taxon>
        <taxon>Miridae</taxon>
        <taxon>Mirini</taxon>
        <taxon>Lygus</taxon>
    </lineage>
</organism>
<accession>A0A0K8SPR5</accession>
<keyword evidence="2" id="KW-0472">Membrane</keyword>
<evidence type="ECO:0000256" key="1">
    <source>
        <dbReference type="SAM" id="MobiDB-lite"/>
    </source>
</evidence>
<protein>
    <submittedName>
        <fullName evidence="3">Uncharacterized protein</fullName>
    </submittedName>
</protein>
<reference evidence="3" key="1">
    <citation type="submission" date="2014-09" db="EMBL/GenBank/DDBJ databases">
        <authorList>
            <person name="Magalhaes I.L.F."/>
            <person name="Oliveira U."/>
            <person name="Santos F.R."/>
            <person name="Vidigal T.H.D.A."/>
            <person name="Brescovit A.D."/>
            <person name="Santos A.J."/>
        </authorList>
    </citation>
    <scope>NUCLEOTIDE SEQUENCE</scope>
</reference>
<feature type="non-terminal residue" evidence="3">
    <location>
        <position position="1"/>
    </location>
</feature>
<feature type="non-terminal residue" evidence="3">
    <location>
        <position position="226"/>
    </location>
</feature>
<proteinExistence type="predicted"/>
<sequence>ISQTNGSVDYQTEHELSNPVSALTVSFVKRINTNETNQDSSENGDQGLQSVTAEALGLTVSLNYFSYEQTFSPYDVEAIKKGAGSIWMTLDTETIMILIAILAGIILVIIIIIIIICIVCRRKQATDKCPNPTGNKDLASSPNDALLPNDADKAFYENLPFHNMANPQNKASRPPSRISSGYGSSRSQKIARPARKFLTVRPLGSKPRNWPQFRSLRLTKAKNSPP</sequence>
<name>A0A0K8SPR5_LYGHE</name>
<evidence type="ECO:0000313" key="3">
    <source>
        <dbReference type="EMBL" id="JAG55109.1"/>
    </source>
</evidence>
<dbReference type="EMBL" id="GBRD01010715">
    <property type="protein sequence ID" value="JAG55109.1"/>
    <property type="molecule type" value="Transcribed_RNA"/>
</dbReference>
<evidence type="ECO:0000256" key="2">
    <source>
        <dbReference type="SAM" id="Phobius"/>
    </source>
</evidence>
<feature type="region of interest" description="Disordered" evidence="1">
    <location>
        <begin position="164"/>
        <end position="226"/>
    </location>
</feature>
<keyword evidence="2" id="KW-1133">Transmembrane helix</keyword>
<feature type="compositionally biased region" description="Low complexity" evidence="1">
    <location>
        <begin position="172"/>
        <end position="187"/>
    </location>
</feature>
<keyword evidence="2" id="KW-0812">Transmembrane</keyword>